<gene>
    <name evidence="2" type="ORF">GCM10022229_10870</name>
</gene>
<accession>A0ABP7MFA2</accession>
<keyword evidence="3" id="KW-1185">Reference proteome</keyword>
<organism evidence="2 3">
    <name type="scientific">Luteimonas lutimaris</name>
    <dbReference type="NCBI Taxonomy" id="698645"/>
    <lineage>
        <taxon>Bacteria</taxon>
        <taxon>Pseudomonadati</taxon>
        <taxon>Pseudomonadota</taxon>
        <taxon>Gammaproteobacteria</taxon>
        <taxon>Lysobacterales</taxon>
        <taxon>Lysobacteraceae</taxon>
        <taxon>Luteimonas</taxon>
    </lineage>
</organism>
<comment type="caution">
    <text evidence="2">The sequence shown here is derived from an EMBL/GenBank/DDBJ whole genome shotgun (WGS) entry which is preliminary data.</text>
</comment>
<keyword evidence="1" id="KW-0732">Signal</keyword>
<proteinExistence type="predicted"/>
<feature type="chain" id="PRO_5045594265" evidence="1">
    <location>
        <begin position="24"/>
        <end position="131"/>
    </location>
</feature>
<reference evidence="3" key="1">
    <citation type="journal article" date="2019" name="Int. J. Syst. Evol. Microbiol.">
        <title>The Global Catalogue of Microorganisms (GCM) 10K type strain sequencing project: providing services to taxonomists for standard genome sequencing and annotation.</title>
        <authorList>
            <consortium name="The Broad Institute Genomics Platform"/>
            <consortium name="The Broad Institute Genome Sequencing Center for Infectious Disease"/>
            <person name="Wu L."/>
            <person name="Ma J."/>
        </authorList>
    </citation>
    <scope>NUCLEOTIDE SEQUENCE [LARGE SCALE GENOMIC DNA]</scope>
    <source>
        <strain evidence="3">JCM 16916</strain>
    </source>
</reference>
<dbReference type="EMBL" id="BAAAZU010000004">
    <property type="protein sequence ID" value="GAA3919110.1"/>
    <property type="molecule type" value="Genomic_DNA"/>
</dbReference>
<sequence>MPRIAGVVVLAALLLAPVAPAVAQDMDFTAAKAAADADEASLDAAARTAALEQQRAFLDAGVVACADLQSTERLEDFVVVVRLDDTGTVMQTWRRGDSPLALCIERHSRGKVMFVPPRAPFHASLEVTFER</sequence>
<name>A0ABP7MFA2_9GAMM</name>
<dbReference type="Proteomes" id="UP001501727">
    <property type="component" value="Unassembled WGS sequence"/>
</dbReference>
<evidence type="ECO:0000313" key="2">
    <source>
        <dbReference type="EMBL" id="GAA3919110.1"/>
    </source>
</evidence>
<feature type="signal peptide" evidence="1">
    <location>
        <begin position="1"/>
        <end position="23"/>
    </location>
</feature>
<protein>
    <submittedName>
        <fullName evidence="2">Uncharacterized protein</fullName>
    </submittedName>
</protein>
<evidence type="ECO:0000313" key="3">
    <source>
        <dbReference type="Proteomes" id="UP001501727"/>
    </source>
</evidence>
<dbReference type="RefSeq" id="WP_344758938.1">
    <property type="nucleotide sequence ID" value="NZ_BAAAZU010000004.1"/>
</dbReference>
<evidence type="ECO:0000256" key="1">
    <source>
        <dbReference type="SAM" id="SignalP"/>
    </source>
</evidence>